<proteinExistence type="predicted"/>
<feature type="region of interest" description="Disordered" evidence="1">
    <location>
        <begin position="1"/>
        <end position="20"/>
    </location>
</feature>
<sequence>MVGPSTRNFQPWETRGGTAKAPTKYAEYPVAPEAIQRFDYNRKVATTAQLARPDHPNDRRRLVERLINDAGPIQAATVQGKPDQVVGAIYHPEGNLRGYERAAIQPLDRTGRATVQQLKEYEMRKTQTMKNQRR</sequence>
<organism evidence="2 3">
    <name type="scientific">Apiospora kogelbergensis</name>
    <dbReference type="NCBI Taxonomy" id="1337665"/>
    <lineage>
        <taxon>Eukaryota</taxon>
        <taxon>Fungi</taxon>
        <taxon>Dikarya</taxon>
        <taxon>Ascomycota</taxon>
        <taxon>Pezizomycotina</taxon>
        <taxon>Sordariomycetes</taxon>
        <taxon>Xylariomycetidae</taxon>
        <taxon>Amphisphaeriales</taxon>
        <taxon>Apiosporaceae</taxon>
        <taxon>Apiospora</taxon>
    </lineage>
</organism>
<evidence type="ECO:0000256" key="1">
    <source>
        <dbReference type="SAM" id="MobiDB-lite"/>
    </source>
</evidence>
<keyword evidence="3" id="KW-1185">Reference proteome</keyword>
<comment type="caution">
    <text evidence="2">The sequence shown here is derived from an EMBL/GenBank/DDBJ whole genome shotgun (WGS) entry which is preliminary data.</text>
</comment>
<evidence type="ECO:0000313" key="2">
    <source>
        <dbReference type="EMBL" id="KAK8132045.1"/>
    </source>
</evidence>
<feature type="compositionally biased region" description="Polar residues" evidence="1">
    <location>
        <begin position="1"/>
        <end position="11"/>
    </location>
</feature>
<dbReference type="AlphaFoldDB" id="A0AAW0RAX3"/>
<dbReference type="EMBL" id="JAQQWP010000001">
    <property type="protein sequence ID" value="KAK8132045.1"/>
    <property type="molecule type" value="Genomic_DNA"/>
</dbReference>
<dbReference type="Proteomes" id="UP001392437">
    <property type="component" value="Unassembled WGS sequence"/>
</dbReference>
<gene>
    <name evidence="2" type="ORF">PG999_000218</name>
</gene>
<name>A0AAW0RAX3_9PEZI</name>
<protein>
    <submittedName>
        <fullName evidence="2">Uncharacterized protein</fullName>
    </submittedName>
</protein>
<reference evidence="2 3" key="1">
    <citation type="submission" date="2023-01" db="EMBL/GenBank/DDBJ databases">
        <title>Analysis of 21 Apiospora genomes using comparative genomics revels a genus with tremendous synthesis potential of carbohydrate active enzymes and secondary metabolites.</title>
        <authorList>
            <person name="Sorensen T."/>
        </authorList>
    </citation>
    <scope>NUCLEOTIDE SEQUENCE [LARGE SCALE GENOMIC DNA]</scope>
    <source>
        <strain evidence="2 3">CBS 117206</strain>
    </source>
</reference>
<evidence type="ECO:0000313" key="3">
    <source>
        <dbReference type="Proteomes" id="UP001392437"/>
    </source>
</evidence>
<accession>A0AAW0RAX3</accession>